<name>A0ACC1QLM1_9HYPO</name>
<dbReference type="Proteomes" id="UP001148737">
    <property type="component" value="Unassembled WGS sequence"/>
</dbReference>
<comment type="caution">
    <text evidence="1">The sequence shown here is derived from an EMBL/GenBank/DDBJ whole genome shotgun (WGS) entry which is preliminary data.</text>
</comment>
<gene>
    <name evidence="1" type="ORF">NLG97_g7522</name>
</gene>
<evidence type="ECO:0000313" key="1">
    <source>
        <dbReference type="EMBL" id="KAJ3482620.1"/>
    </source>
</evidence>
<keyword evidence="2" id="KW-1185">Reference proteome</keyword>
<sequence>MAVFSERMERIRRDLIQRAHAERSDAMERGAAGHVQPLQIPATEGVTQSEQRRPLELSSMFLRPLDFLRRPITAGRDAHRPETPKSPRPAAPVIGRNETEQPGNVRAHNSESEVTVPSPAVVTETDAPVQPIASQPHSQDSHRSGRRGEVEKAPGSAKKRFLFCLPWIKSGRVRVALMHCITSGLFVLLLVAVYLGLSLSQHIETNELTILLLLIIVISTLFFCYNIVRLCIAVVRGDKSPTVPRGRQPMNPADILKTGYAMPRRPIRVVLAQDEEAAGREDVTNKLTPPAYGFWRESVNWAAANNEKRLDPNRLYWQRNEAARREEPVPESGPGHGHSTGGTARPPSYASDDGVSYVVEAMTASSTSTLASNREQRP</sequence>
<protein>
    <submittedName>
        <fullName evidence="1">Uncharacterized protein</fullName>
    </submittedName>
</protein>
<reference evidence="1" key="1">
    <citation type="submission" date="2022-07" db="EMBL/GenBank/DDBJ databases">
        <title>Genome Sequence of Lecanicillium saksenae.</title>
        <authorList>
            <person name="Buettner E."/>
        </authorList>
    </citation>
    <scope>NUCLEOTIDE SEQUENCE</scope>
    <source>
        <strain evidence="1">VT-O1</strain>
    </source>
</reference>
<accession>A0ACC1QLM1</accession>
<organism evidence="1 2">
    <name type="scientific">Lecanicillium saksenae</name>
    <dbReference type="NCBI Taxonomy" id="468837"/>
    <lineage>
        <taxon>Eukaryota</taxon>
        <taxon>Fungi</taxon>
        <taxon>Dikarya</taxon>
        <taxon>Ascomycota</taxon>
        <taxon>Pezizomycotina</taxon>
        <taxon>Sordariomycetes</taxon>
        <taxon>Hypocreomycetidae</taxon>
        <taxon>Hypocreales</taxon>
        <taxon>Cordycipitaceae</taxon>
        <taxon>Lecanicillium</taxon>
    </lineage>
</organism>
<dbReference type="EMBL" id="JANAKD010001161">
    <property type="protein sequence ID" value="KAJ3482620.1"/>
    <property type="molecule type" value="Genomic_DNA"/>
</dbReference>
<proteinExistence type="predicted"/>
<evidence type="ECO:0000313" key="2">
    <source>
        <dbReference type="Proteomes" id="UP001148737"/>
    </source>
</evidence>